<feature type="region of interest" description="Disordered" evidence="2">
    <location>
        <begin position="1132"/>
        <end position="1157"/>
    </location>
</feature>
<feature type="coiled-coil region" evidence="1">
    <location>
        <begin position="657"/>
        <end position="709"/>
    </location>
</feature>
<reference evidence="3 4" key="1">
    <citation type="journal article" date="2023" name="Arcadia Sci">
        <title>De novo assembly of a long-read Amblyomma americanum tick genome.</title>
        <authorList>
            <person name="Chou S."/>
            <person name="Poskanzer K.E."/>
            <person name="Rollins M."/>
            <person name="Thuy-Boun P.S."/>
        </authorList>
    </citation>
    <scope>NUCLEOTIDE SEQUENCE [LARGE SCALE GENOMIC DNA]</scope>
    <source>
        <strain evidence="3">F_SG_1</strain>
        <tissue evidence="3">Salivary glands</tissue>
    </source>
</reference>
<evidence type="ECO:0000313" key="4">
    <source>
        <dbReference type="Proteomes" id="UP001321473"/>
    </source>
</evidence>
<organism evidence="3 4">
    <name type="scientific">Amblyomma americanum</name>
    <name type="common">Lone star tick</name>
    <dbReference type="NCBI Taxonomy" id="6943"/>
    <lineage>
        <taxon>Eukaryota</taxon>
        <taxon>Metazoa</taxon>
        <taxon>Ecdysozoa</taxon>
        <taxon>Arthropoda</taxon>
        <taxon>Chelicerata</taxon>
        <taxon>Arachnida</taxon>
        <taxon>Acari</taxon>
        <taxon>Parasitiformes</taxon>
        <taxon>Ixodida</taxon>
        <taxon>Ixodoidea</taxon>
        <taxon>Ixodidae</taxon>
        <taxon>Amblyomminae</taxon>
        <taxon>Amblyomma</taxon>
    </lineage>
</organism>
<accession>A0AAQ4F8C0</accession>
<feature type="region of interest" description="Disordered" evidence="2">
    <location>
        <begin position="269"/>
        <end position="288"/>
    </location>
</feature>
<feature type="compositionally biased region" description="Polar residues" evidence="2">
    <location>
        <begin position="1141"/>
        <end position="1155"/>
    </location>
</feature>
<gene>
    <name evidence="3" type="ORF">V5799_010189</name>
</gene>
<feature type="coiled-coil region" evidence="1">
    <location>
        <begin position="1236"/>
        <end position="1270"/>
    </location>
</feature>
<comment type="caution">
    <text evidence="3">The sequence shown here is derived from an EMBL/GenBank/DDBJ whole genome shotgun (WGS) entry which is preliminary data.</text>
</comment>
<feature type="coiled-coil region" evidence="1">
    <location>
        <begin position="844"/>
        <end position="899"/>
    </location>
</feature>
<evidence type="ECO:0000256" key="2">
    <source>
        <dbReference type="SAM" id="MobiDB-lite"/>
    </source>
</evidence>
<dbReference type="EMBL" id="JARKHS020005548">
    <property type="protein sequence ID" value="KAK8783447.1"/>
    <property type="molecule type" value="Genomic_DNA"/>
</dbReference>
<evidence type="ECO:0000256" key="1">
    <source>
        <dbReference type="SAM" id="Coils"/>
    </source>
</evidence>
<keyword evidence="4" id="KW-1185">Reference proteome</keyword>
<keyword evidence="1" id="KW-0175">Coiled coil</keyword>
<protein>
    <submittedName>
        <fullName evidence="3">Uncharacterized protein</fullName>
    </submittedName>
</protein>
<proteinExistence type="predicted"/>
<name>A0AAQ4F8C0_AMBAM</name>
<feature type="coiled-coil region" evidence="1">
    <location>
        <begin position="477"/>
        <end position="539"/>
    </location>
</feature>
<dbReference type="Proteomes" id="UP001321473">
    <property type="component" value="Unassembled WGS sequence"/>
</dbReference>
<sequence length="1329" mass="147435">MDNVERLGDEHSAPVAFPERKDCAVIADQPRSLDAAAAIYSGDCNEDCSPSIKQAVTSPLLDLFKDDGSGRHLAINVNNVPSETQAPCVVEHTFVETCTVPANGDLKNGSWKKRMSGELQARGGVSTVEESEPKGASQLSTLAAPVQSMGFHADETPDIFKPNPSSSGTALRSSSPFKDDVFNITHSSSDLLAAVNEDAAESPVTGNAVGKVPPLSSVTPAVGEKLTKGGAPACRSRNCRQLTVDEMACLSDKLLVLDSLTQPPVEKNFPAEENKGNKAKQNPGAVCPKFSLRGLQPEELRRQRDEAYNRVDSLEELITVLKVFYDSDFKFMLSNLRKLEEENRRLSGANEETRLLMQELLSMRGDSSLPDPVCDQLELYMETTPLLRSVAPASGDNLTEAGAPAGSSRDCHELPMGEMACRSDKLLPVDSRTQAPFVENLEAVHNYGKKGKKKPSPVCRKFSLLGLQPEELRRQKDQLLLRQRDEAYDRVDRLENEITFLKEFSDRDSKFMLNKVRKLEEENRRLSGANEEQRLLMLELLSRRGGSSLPDAGCDQVELQVATKPPLRCVTPAAGDNLTEAGAPAGSSRNCRQLPMGEMACPSDKLLSADSRTQPPFVENLDAVHNIGKKGKQKPGPVCPKLSLRGLQPEELRRQKDQLLRRQRDEAYDRVDRLEKEVTFMQEYNDRELEFMLNKVRKLEEENHRLSGANAEQRLLMQVLLSRRGDCSLPDDVCDLVELQVETKPPLRCVTPANGDNLSEAGAPAGSSSNCLQQSMGEMACPSDKLLPVDSRTQPPIEKNLHAVQNNGKKGKQEPGAVCPKSLLRGLQPEELRRQNDHLLRRQRDEAYDRADSLEKEIISLQDISDRDFEFMLNKVRKLEEENRRLSGANAEQRLLMQELLSRRGDSSLSDAVCDELERWLPGAASLRAIRPACKSKSNFRRLRRTSGGCNPSPEDICCSQLSAEIRSTEILDDIIDNVERLGDEQSAPVAFTERTDRAVIAEQPRSLDAAAAIYSCDCNEDCSPSIIQAVTSPLLDQFKDDGSCRHLAINVNNEPSETQADSGNPCIVEHTFVETSMVPANGDVKNGSWKKIISGEFHLGGVIYTVEESEPKGASQLSRPAAAARRIGFHADESPDTFKPNHSSSENALGSSSPFKYDGVDITPPGSDLLAAVNEDVAEAPVTGNAVGKPEELRRQKDQLLRRQRDEAYDIVDRPEKEVNLLQNFYDRHFEFMLNKELQVLAKRLHKEILLKEEELRDLNANFHRLRKASKENFRAATDEIRKLDTTIQRVLKTPELAFDGLSNSTVLKELLRDLRSGGYCTKETKYE</sequence>
<evidence type="ECO:0000313" key="3">
    <source>
        <dbReference type="EMBL" id="KAK8783447.1"/>
    </source>
</evidence>